<dbReference type="EMBL" id="JNBR01000378">
    <property type="protein sequence ID" value="OQR94068.1"/>
    <property type="molecule type" value="Genomic_DNA"/>
</dbReference>
<dbReference type="AlphaFoldDB" id="A0A1V9Z7U9"/>
<proteinExistence type="predicted"/>
<reference evidence="2 3" key="1">
    <citation type="journal article" date="2014" name="Genome Biol. Evol.">
        <title>The secreted proteins of Achlya hypogyna and Thraustotheca clavata identify the ancestral oomycete secretome and reveal gene acquisitions by horizontal gene transfer.</title>
        <authorList>
            <person name="Misner I."/>
            <person name="Blouin N."/>
            <person name="Leonard G."/>
            <person name="Richards T.A."/>
            <person name="Lane C.E."/>
        </authorList>
    </citation>
    <scope>NUCLEOTIDE SEQUENCE [LARGE SCALE GENOMIC DNA]</scope>
    <source>
        <strain evidence="2 3">ATCC 48635</strain>
    </source>
</reference>
<protein>
    <submittedName>
        <fullName evidence="2">Uncharacterized protein</fullName>
    </submittedName>
</protein>
<name>A0A1V9Z7U9_ACHHY</name>
<accession>A0A1V9Z7U9</accession>
<feature type="compositionally biased region" description="Basic and acidic residues" evidence="1">
    <location>
        <begin position="134"/>
        <end position="156"/>
    </location>
</feature>
<evidence type="ECO:0000313" key="2">
    <source>
        <dbReference type="EMBL" id="OQR94068.1"/>
    </source>
</evidence>
<evidence type="ECO:0000256" key="1">
    <source>
        <dbReference type="SAM" id="MobiDB-lite"/>
    </source>
</evidence>
<comment type="caution">
    <text evidence="2">The sequence shown here is derived from an EMBL/GenBank/DDBJ whole genome shotgun (WGS) entry which is preliminary data.</text>
</comment>
<keyword evidence="3" id="KW-1185">Reference proteome</keyword>
<feature type="region of interest" description="Disordered" evidence="1">
    <location>
        <begin position="124"/>
        <end position="156"/>
    </location>
</feature>
<organism evidence="2 3">
    <name type="scientific">Achlya hypogyna</name>
    <name type="common">Oomycete</name>
    <name type="synonym">Protoachlya hypogyna</name>
    <dbReference type="NCBI Taxonomy" id="1202772"/>
    <lineage>
        <taxon>Eukaryota</taxon>
        <taxon>Sar</taxon>
        <taxon>Stramenopiles</taxon>
        <taxon>Oomycota</taxon>
        <taxon>Saprolegniomycetes</taxon>
        <taxon>Saprolegniales</taxon>
        <taxon>Achlyaceae</taxon>
        <taxon>Achlya</taxon>
    </lineage>
</organism>
<evidence type="ECO:0000313" key="3">
    <source>
        <dbReference type="Proteomes" id="UP000243579"/>
    </source>
</evidence>
<gene>
    <name evidence="2" type="ORF">ACHHYP_20081</name>
</gene>
<sequence>MRWATAVVWLGAFFVNLLPAVTSKVLYFRRRKVIPPQFPNGYHEYHDEKLFVAHGETLAQRHLLGLPIGGATSDSQASDAKHVEGAVVEFANAGAGMSAAAQSDTSDIFYEKLIIFKKTHVRSEDSLETNAAREGQRHEEVDNQRVTDGRLSRATS</sequence>
<dbReference type="OrthoDB" id="10346744at2759"/>
<dbReference type="Proteomes" id="UP000243579">
    <property type="component" value="Unassembled WGS sequence"/>
</dbReference>